<comment type="caution">
    <text evidence="2">The sequence shown here is derived from an EMBL/GenBank/DDBJ whole genome shotgun (WGS) entry which is preliminary data.</text>
</comment>
<protein>
    <submittedName>
        <fullName evidence="2">Uncharacterized protein</fullName>
    </submittedName>
</protein>
<keyword evidence="3" id="KW-1185">Reference proteome</keyword>
<dbReference type="EMBL" id="BNBO01000027">
    <property type="protein sequence ID" value="GHH75759.1"/>
    <property type="molecule type" value="Genomic_DNA"/>
</dbReference>
<evidence type="ECO:0000256" key="1">
    <source>
        <dbReference type="SAM" id="MobiDB-lite"/>
    </source>
</evidence>
<dbReference type="AlphaFoldDB" id="A0A919KXH5"/>
<name>A0A919KXH5_9ACTN</name>
<feature type="compositionally biased region" description="Polar residues" evidence="1">
    <location>
        <begin position="125"/>
        <end position="139"/>
    </location>
</feature>
<reference evidence="2" key="1">
    <citation type="journal article" date="2014" name="Int. J. Syst. Evol. Microbiol.">
        <title>Complete genome sequence of Corynebacterium casei LMG S-19264T (=DSM 44701T), isolated from a smear-ripened cheese.</title>
        <authorList>
            <consortium name="US DOE Joint Genome Institute (JGI-PGF)"/>
            <person name="Walter F."/>
            <person name="Albersmeier A."/>
            <person name="Kalinowski J."/>
            <person name="Ruckert C."/>
        </authorList>
    </citation>
    <scope>NUCLEOTIDE SEQUENCE</scope>
    <source>
        <strain evidence="2">JCM 4646</strain>
    </source>
</reference>
<evidence type="ECO:0000313" key="2">
    <source>
        <dbReference type="EMBL" id="GHH75759.1"/>
    </source>
</evidence>
<feature type="region of interest" description="Disordered" evidence="1">
    <location>
        <begin position="38"/>
        <end position="139"/>
    </location>
</feature>
<dbReference type="Proteomes" id="UP000617734">
    <property type="component" value="Unassembled WGS sequence"/>
</dbReference>
<gene>
    <name evidence="2" type="ORF">GCM10018781_45410</name>
</gene>
<proteinExistence type="predicted"/>
<organism evidence="2 3">
    <name type="scientific">Kitasatospora indigofera</name>
    <dbReference type="NCBI Taxonomy" id="67307"/>
    <lineage>
        <taxon>Bacteria</taxon>
        <taxon>Bacillati</taxon>
        <taxon>Actinomycetota</taxon>
        <taxon>Actinomycetes</taxon>
        <taxon>Kitasatosporales</taxon>
        <taxon>Streptomycetaceae</taxon>
        <taxon>Kitasatospora</taxon>
    </lineage>
</organism>
<feature type="compositionally biased region" description="Pro residues" evidence="1">
    <location>
        <begin position="95"/>
        <end position="107"/>
    </location>
</feature>
<feature type="compositionally biased region" description="Polar residues" evidence="1">
    <location>
        <begin position="75"/>
        <end position="87"/>
    </location>
</feature>
<sequence length="139" mass="14368">MLGAAQVHPAGEARVRAARLLDELLQALVGLSCDKWSRGHGLRLPNALRSRPADDDSADLLPTVRPSKESDTRLAISNASGIPTVTVLTPRAPGRMPPCAPTAPGPPQLRRGALTGSGDIAAPGHTSSRRAVTSLTDGS</sequence>
<accession>A0A919KXH5</accession>
<evidence type="ECO:0000313" key="3">
    <source>
        <dbReference type="Proteomes" id="UP000617734"/>
    </source>
</evidence>
<reference evidence="2" key="2">
    <citation type="submission" date="2020-09" db="EMBL/GenBank/DDBJ databases">
        <authorList>
            <person name="Sun Q."/>
            <person name="Ohkuma M."/>
        </authorList>
    </citation>
    <scope>NUCLEOTIDE SEQUENCE</scope>
    <source>
        <strain evidence="2">JCM 4646</strain>
    </source>
</reference>